<feature type="domain" description="Replication-associated protein G2P C-terminal" evidence="1">
    <location>
        <begin position="4"/>
        <end position="58"/>
    </location>
</feature>
<sequence length="64" mass="7616">MHTHPKRSIQMRRARLRKIGIEIAQHFNLSKFSPVTVREIRQVKVSDCPIPSWYRMPQIFQLAS</sequence>
<evidence type="ECO:0000313" key="2">
    <source>
        <dbReference type="EMBL" id="TSJ92488.1"/>
    </source>
</evidence>
<dbReference type="InterPro" id="IPR022688">
    <property type="entry name" value="G2P_C"/>
</dbReference>
<organism evidence="2 3">
    <name type="scientific">Gilliamella apicola</name>
    <dbReference type="NCBI Taxonomy" id="1196095"/>
    <lineage>
        <taxon>Bacteria</taxon>
        <taxon>Pseudomonadati</taxon>
        <taxon>Pseudomonadota</taxon>
        <taxon>Gammaproteobacteria</taxon>
        <taxon>Orbales</taxon>
        <taxon>Orbaceae</taxon>
        <taxon>Gilliamella</taxon>
    </lineage>
</organism>
<protein>
    <recommendedName>
        <fullName evidence="1">Replication-associated protein G2P C-terminal domain-containing protein</fullName>
    </recommendedName>
</protein>
<comment type="caution">
    <text evidence="2">The sequence shown here is derived from an EMBL/GenBank/DDBJ whole genome shotgun (WGS) entry which is preliminary data.</text>
</comment>
<evidence type="ECO:0000259" key="1">
    <source>
        <dbReference type="Pfam" id="PF05155"/>
    </source>
</evidence>
<dbReference type="Proteomes" id="UP000319483">
    <property type="component" value="Unassembled WGS sequence"/>
</dbReference>
<dbReference type="RefSeq" id="WP_144093587.1">
    <property type="nucleotide sequence ID" value="NZ_VMHM01000049.1"/>
</dbReference>
<dbReference type="AlphaFoldDB" id="A0A556RUE0"/>
<reference evidence="2 3" key="1">
    <citation type="submission" date="2019-07" db="EMBL/GenBank/DDBJ databases">
        <title>Gilliamella genomes.</title>
        <authorList>
            <person name="Zheng H."/>
        </authorList>
    </citation>
    <scope>NUCLEOTIDE SEQUENCE [LARGE SCALE GENOMIC DNA]</scope>
    <source>
        <strain evidence="2 3">W8127</strain>
    </source>
</reference>
<dbReference type="EMBL" id="VMHM01000049">
    <property type="protein sequence ID" value="TSJ92488.1"/>
    <property type="molecule type" value="Genomic_DNA"/>
</dbReference>
<accession>A0A556RUE0</accession>
<dbReference type="GO" id="GO:0006260">
    <property type="term" value="P:DNA replication"/>
    <property type="evidence" value="ECO:0007669"/>
    <property type="project" value="InterPro"/>
</dbReference>
<name>A0A556RUE0_9GAMM</name>
<gene>
    <name evidence="2" type="ORF">FPQ15_14505</name>
</gene>
<proteinExistence type="predicted"/>
<evidence type="ECO:0000313" key="3">
    <source>
        <dbReference type="Proteomes" id="UP000319483"/>
    </source>
</evidence>
<dbReference type="Pfam" id="PF05155">
    <property type="entry name" value="G2P_X_C"/>
    <property type="match status" value="1"/>
</dbReference>